<organism evidence="11">
    <name type="scientific">freshwater metagenome</name>
    <dbReference type="NCBI Taxonomy" id="449393"/>
    <lineage>
        <taxon>unclassified sequences</taxon>
        <taxon>metagenomes</taxon>
        <taxon>ecological metagenomes</taxon>
    </lineage>
</organism>
<dbReference type="EMBL" id="CAEZTY010000001">
    <property type="protein sequence ID" value="CAB4574756.1"/>
    <property type="molecule type" value="Genomic_DNA"/>
</dbReference>
<dbReference type="EMBL" id="CAFBOK010000138">
    <property type="protein sequence ID" value="CAB4989060.1"/>
    <property type="molecule type" value="Genomic_DNA"/>
</dbReference>
<evidence type="ECO:0000313" key="14">
    <source>
        <dbReference type="EMBL" id="CAB5072426.1"/>
    </source>
</evidence>
<protein>
    <submittedName>
        <fullName evidence="11">Unannotated protein</fullName>
    </submittedName>
</protein>
<dbReference type="SUPFAM" id="SSF51197">
    <property type="entry name" value="Clavaminate synthase-like"/>
    <property type="match status" value="1"/>
</dbReference>
<dbReference type="EMBL" id="CAEZVC010000001">
    <property type="protein sequence ID" value="CAB4611130.1"/>
    <property type="molecule type" value="Genomic_DNA"/>
</dbReference>
<dbReference type="EMBL" id="CAFBRD010000001">
    <property type="protein sequence ID" value="CAB5072426.1"/>
    <property type="molecule type" value="Genomic_DNA"/>
</dbReference>
<evidence type="ECO:0000313" key="11">
    <source>
        <dbReference type="EMBL" id="CAB4692586.1"/>
    </source>
</evidence>
<name>A0A6J6P1D2_9ZZZZ</name>
<evidence type="ECO:0000256" key="4">
    <source>
        <dbReference type="ARBA" id="ARBA00023002"/>
    </source>
</evidence>
<evidence type="ECO:0000313" key="12">
    <source>
        <dbReference type="EMBL" id="CAB4938995.1"/>
    </source>
</evidence>
<dbReference type="PANTHER" id="PTHR30468:SF1">
    <property type="entry name" value="ALPHA-KETOGLUTARATE-DEPENDENT SULFONATE DIOXYGENASE"/>
    <property type="match status" value="1"/>
</dbReference>
<keyword evidence="4" id="KW-0560">Oxidoreductase</keyword>
<evidence type="ECO:0000313" key="9">
    <source>
        <dbReference type="EMBL" id="CAB4574756.1"/>
    </source>
</evidence>
<evidence type="ECO:0000313" key="10">
    <source>
        <dbReference type="EMBL" id="CAB4611130.1"/>
    </source>
</evidence>
<evidence type="ECO:0000313" key="8">
    <source>
        <dbReference type="EMBL" id="CAB4372825.1"/>
    </source>
</evidence>
<dbReference type="InterPro" id="IPR051323">
    <property type="entry name" value="AtsK-like"/>
</dbReference>
<evidence type="ECO:0000259" key="6">
    <source>
        <dbReference type="Pfam" id="PF02668"/>
    </source>
</evidence>
<accession>A0A6J6P1D2</accession>
<dbReference type="EMBL" id="CAFBNJ010000001">
    <property type="protein sequence ID" value="CAB4938995.1"/>
    <property type="molecule type" value="Genomic_DNA"/>
</dbReference>
<dbReference type="Pfam" id="PF02668">
    <property type="entry name" value="TauD"/>
    <property type="match status" value="1"/>
</dbReference>
<reference evidence="11" key="1">
    <citation type="submission" date="2020-05" db="EMBL/GenBank/DDBJ databases">
        <authorList>
            <person name="Chiriac C."/>
            <person name="Salcher M."/>
            <person name="Ghai R."/>
            <person name="Kavagutti S V."/>
        </authorList>
    </citation>
    <scope>NUCLEOTIDE SEQUENCE</scope>
</reference>
<evidence type="ECO:0000313" key="7">
    <source>
        <dbReference type="EMBL" id="CAB4329182.1"/>
    </source>
</evidence>
<dbReference type="InterPro" id="IPR042098">
    <property type="entry name" value="TauD-like_sf"/>
</dbReference>
<dbReference type="GO" id="GO:0046872">
    <property type="term" value="F:metal ion binding"/>
    <property type="evidence" value="ECO:0007669"/>
    <property type="project" value="UniProtKB-KW"/>
</dbReference>
<evidence type="ECO:0000256" key="2">
    <source>
        <dbReference type="ARBA" id="ARBA00022723"/>
    </source>
</evidence>
<dbReference type="AlphaFoldDB" id="A0A6J6P1D2"/>
<dbReference type="GO" id="GO:0005737">
    <property type="term" value="C:cytoplasm"/>
    <property type="evidence" value="ECO:0007669"/>
    <property type="project" value="TreeGrafter"/>
</dbReference>
<dbReference type="EMBL" id="CAESAL010000001">
    <property type="protein sequence ID" value="CAB4329182.1"/>
    <property type="molecule type" value="Genomic_DNA"/>
</dbReference>
<dbReference type="InterPro" id="IPR003819">
    <property type="entry name" value="TauD/TfdA-like"/>
</dbReference>
<comment type="similarity">
    <text evidence="1">Belongs to the TfdA dioxygenase family.</text>
</comment>
<feature type="domain" description="TauD/TfdA-like" evidence="6">
    <location>
        <begin position="12"/>
        <end position="257"/>
    </location>
</feature>
<dbReference type="GO" id="GO:0016706">
    <property type="term" value="F:2-oxoglutarate-dependent dioxygenase activity"/>
    <property type="evidence" value="ECO:0007669"/>
    <property type="project" value="TreeGrafter"/>
</dbReference>
<dbReference type="EMBL" id="CAEUNJ010000115">
    <property type="protein sequence ID" value="CAB4372825.1"/>
    <property type="molecule type" value="Genomic_DNA"/>
</dbReference>
<dbReference type="Gene3D" id="3.60.130.10">
    <property type="entry name" value="Clavaminate synthase-like"/>
    <property type="match status" value="1"/>
</dbReference>
<sequence length="262" mass="29808">METRFEISQEAGSLGAIITGIDLRDEVDDVLFEQLHQASLEHLVLCIRGQQELTPDQQIEFARLWGVIEPHPYVDPIEGYPEMIRIYDPNPLTETWHTDFSYAKAPPALSFLLARTVPPYGGDTMFSSSYRVFEDLSEGLKTTLRSLSALHEGTALALSKGLEIDDIRSVHPIVAVHSETGRELLNVNSCYVKNIDGWTVEEGAPLLAYLYSLFERVEYTYRHRWHDGDLLIWDNRCLQHRVVGDTNGQKRDLHRVTVAVET</sequence>
<keyword evidence="5" id="KW-0408">Iron</keyword>
<proteinExistence type="inferred from homology"/>
<evidence type="ECO:0000256" key="5">
    <source>
        <dbReference type="ARBA" id="ARBA00023004"/>
    </source>
</evidence>
<keyword evidence="2" id="KW-0479">Metal-binding</keyword>
<evidence type="ECO:0000256" key="3">
    <source>
        <dbReference type="ARBA" id="ARBA00022964"/>
    </source>
</evidence>
<evidence type="ECO:0000256" key="1">
    <source>
        <dbReference type="ARBA" id="ARBA00005896"/>
    </source>
</evidence>
<gene>
    <name evidence="9" type="ORF">UFOPK1762_00060</name>
    <name evidence="10" type="ORF">UFOPK1906_00039</name>
    <name evidence="11" type="ORF">UFOPK2624_00066</name>
    <name evidence="7" type="ORF">UFOPK3331_00008</name>
    <name evidence="12" type="ORF">UFOPK3785_00044</name>
    <name evidence="13" type="ORF">UFOPK3927_01192</name>
    <name evidence="8" type="ORF">UFOPK4201_01872</name>
    <name evidence="14" type="ORF">UFOPK4371_00008</name>
</gene>
<dbReference type="EMBL" id="CAEZXY010000001">
    <property type="protein sequence ID" value="CAB4692586.1"/>
    <property type="molecule type" value="Genomic_DNA"/>
</dbReference>
<evidence type="ECO:0000313" key="13">
    <source>
        <dbReference type="EMBL" id="CAB4989060.1"/>
    </source>
</evidence>
<dbReference type="PANTHER" id="PTHR30468">
    <property type="entry name" value="ALPHA-KETOGLUTARATE-DEPENDENT SULFONATE DIOXYGENASE"/>
    <property type="match status" value="1"/>
</dbReference>
<keyword evidence="3" id="KW-0223">Dioxygenase</keyword>